<reference evidence="1" key="1">
    <citation type="submission" date="2020-05" db="EMBL/GenBank/DDBJ databases">
        <authorList>
            <person name="Chiriac C."/>
            <person name="Salcher M."/>
            <person name="Ghai R."/>
            <person name="Kavagutti S V."/>
        </authorList>
    </citation>
    <scope>NUCLEOTIDE SEQUENCE</scope>
</reference>
<proteinExistence type="predicted"/>
<accession>A0A6J6UQY8</accession>
<sequence length="109" mass="11709">MDSTPGSVFICPSSFIADADDVGEITPSFVSTTKTTAGSLTLNTSVKYSNTFAESLFGSEYPPLSNFPNTDEPIAPAANIKAINNEKINFFRFTINVPNFSNICSLITN</sequence>
<protein>
    <submittedName>
        <fullName evidence="1">Unannotated protein</fullName>
    </submittedName>
</protein>
<dbReference type="EMBL" id="CAEZZO010000010">
    <property type="protein sequence ID" value="CAB4761418.1"/>
    <property type="molecule type" value="Genomic_DNA"/>
</dbReference>
<gene>
    <name evidence="1" type="ORF">UFOPK2886_00129</name>
</gene>
<evidence type="ECO:0000313" key="1">
    <source>
        <dbReference type="EMBL" id="CAB4761418.1"/>
    </source>
</evidence>
<organism evidence="1">
    <name type="scientific">freshwater metagenome</name>
    <dbReference type="NCBI Taxonomy" id="449393"/>
    <lineage>
        <taxon>unclassified sequences</taxon>
        <taxon>metagenomes</taxon>
        <taxon>ecological metagenomes</taxon>
    </lineage>
</organism>
<dbReference type="AlphaFoldDB" id="A0A6J6UQY8"/>
<name>A0A6J6UQY8_9ZZZZ</name>